<keyword evidence="2" id="KW-0812">Transmembrane</keyword>
<dbReference type="AlphaFoldDB" id="A0AAD3T9T8"/>
<accession>A0AAD3T9T8</accession>
<dbReference type="EMBL" id="BSYO01000028">
    <property type="protein sequence ID" value="GMH25039.1"/>
    <property type="molecule type" value="Genomic_DNA"/>
</dbReference>
<organism evidence="3 4">
    <name type="scientific">Nepenthes gracilis</name>
    <name type="common">Slender pitcher plant</name>
    <dbReference type="NCBI Taxonomy" id="150966"/>
    <lineage>
        <taxon>Eukaryota</taxon>
        <taxon>Viridiplantae</taxon>
        <taxon>Streptophyta</taxon>
        <taxon>Embryophyta</taxon>
        <taxon>Tracheophyta</taxon>
        <taxon>Spermatophyta</taxon>
        <taxon>Magnoliopsida</taxon>
        <taxon>eudicotyledons</taxon>
        <taxon>Gunneridae</taxon>
        <taxon>Pentapetalae</taxon>
        <taxon>Caryophyllales</taxon>
        <taxon>Nepenthaceae</taxon>
        <taxon>Nepenthes</taxon>
    </lineage>
</organism>
<feature type="compositionally biased region" description="Basic and acidic residues" evidence="1">
    <location>
        <begin position="153"/>
        <end position="182"/>
    </location>
</feature>
<dbReference type="PANTHER" id="PTHR34947">
    <property type="entry name" value="TRANSMEMBRANE PROTEIN"/>
    <property type="match status" value="1"/>
</dbReference>
<keyword evidence="4" id="KW-1185">Reference proteome</keyword>
<evidence type="ECO:0000256" key="1">
    <source>
        <dbReference type="SAM" id="MobiDB-lite"/>
    </source>
</evidence>
<name>A0AAD3T9T8_NEPGR</name>
<gene>
    <name evidence="3" type="ORF">Nepgr_026882</name>
</gene>
<feature type="compositionally biased region" description="Acidic residues" evidence="1">
    <location>
        <begin position="197"/>
        <end position="206"/>
    </location>
</feature>
<evidence type="ECO:0000256" key="2">
    <source>
        <dbReference type="SAM" id="Phobius"/>
    </source>
</evidence>
<proteinExistence type="predicted"/>
<sequence>MIYHILSSLINPTYVKREKKRWKMDQNQQIKNNKVGKFYYQFMKKVIKFIVSFSVFSFFFSNPSWLGFFLRSFISHLSNFPSQLLSHVHDKIYVFLLCNGIVVFLAKYSGKMISSSPPQVNLEDEFFGDDGSLSPWDTVPPSTSSTSPESFEEVERGAGEEEREREREREEEGNGEENKGLNEELMEKEDSGNGYSTEEEEEEEEGGGWVGDGGEIARMSTEDLNRKFEDFIRKMKEEIRIEAQRQLVMV</sequence>
<keyword evidence="2" id="KW-1133">Transmembrane helix</keyword>
<feature type="transmembrane region" description="Helical" evidence="2">
    <location>
        <begin position="46"/>
        <end position="72"/>
    </location>
</feature>
<keyword evidence="2" id="KW-0472">Membrane</keyword>
<feature type="transmembrane region" description="Helical" evidence="2">
    <location>
        <begin position="92"/>
        <end position="110"/>
    </location>
</feature>
<evidence type="ECO:0008006" key="5">
    <source>
        <dbReference type="Google" id="ProtNLM"/>
    </source>
</evidence>
<evidence type="ECO:0000313" key="3">
    <source>
        <dbReference type="EMBL" id="GMH25039.1"/>
    </source>
</evidence>
<dbReference type="PANTHER" id="PTHR34947:SF2">
    <property type="entry name" value="TRANSMEMBRANE PROTEIN"/>
    <property type="match status" value="1"/>
</dbReference>
<feature type="region of interest" description="Disordered" evidence="1">
    <location>
        <begin position="133"/>
        <end position="215"/>
    </location>
</feature>
<dbReference type="Proteomes" id="UP001279734">
    <property type="component" value="Unassembled WGS sequence"/>
</dbReference>
<comment type="caution">
    <text evidence="3">The sequence shown here is derived from an EMBL/GenBank/DDBJ whole genome shotgun (WGS) entry which is preliminary data.</text>
</comment>
<reference evidence="3" key="1">
    <citation type="submission" date="2023-05" db="EMBL/GenBank/DDBJ databases">
        <title>Nepenthes gracilis genome sequencing.</title>
        <authorList>
            <person name="Fukushima K."/>
        </authorList>
    </citation>
    <scope>NUCLEOTIDE SEQUENCE</scope>
    <source>
        <strain evidence="3">SING2019-196</strain>
    </source>
</reference>
<evidence type="ECO:0000313" key="4">
    <source>
        <dbReference type="Proteomes" id="UP001279734"/>
    </source>
</evidence>
<feature type="compositionally biased region" description="Low complexity" evidence="1">
    <location>
        <begin position="139"/>
        <end position="149"/>
    </location>
</feature>
<protein>
    <recommendedName>
        <fullName evidence="5">DUF4408 domain-containing protein</fullName>
    </recommendedName>
</protein>